<dbReference type="InterPro" id="IPR035892">
    <property type="entry name" value="C2_domain_sf"/>
</dbReference>
<keyword evidence="4" id="KW-1185">Reference proteome</keyword>
<dbReference type="Gene3D" id="2.60.40.150">
    <property type="entry name" value="C2 domain"/>
    <property type="match status" value="1"/>
</dbReference>
<evidence type="ECO:0000313" key="4">
    <source>
        <dbReference type="Proteomes" id="UP001448207"/>
    </source>
</evidence>
<organism evidence="3 4">
    <name type="scientific">Phycomyces blakesleeanus</name>
    <dbReference type="NCBI Taxonomy" id="4837"/>
    <lineage>
        <taxon>Eukaryota</taxon>
        <taxon>Fungi</taxon>
        <taxon>Fungi incertae sedis</taxon>
        <taxon>Mucoromycota</taxon>
        <taxon>Mucoromycotina</taxon>
        <taxon>Mucoromycetes</taxon>
        <taxon>Mucorales</taxon>
        <taxon>Phycomycetaceae</taxon>
        <taxon>Phycomyces</taxon>
    </lineage>
</organism>
<evidence type="ECO:0000256" key="2">
    <source>
        <dbReference type="SAM" id="SignalP"/>
    </source>
</evidence>
<proteinExistence type="predicted"/>
<gene>
    <name evidence="3" type="ORF">J3Q64DRAFT_1685389</name>
</gene>
<feature type="compositionally biased region" description="Low complexity" evidence="1">
    <location>
        <begin position="442"/>
        <end position="464"/>
    </location>
</feature>
<feature type="compositionally biased region" description="Low complexity" evidence="1">
    <location>
        <begin position="198"/>
        <end position="243"/>
    </location>
</feature>
<accession>A0ABR3AK21</accession>
<evidence type="ECO:0000313" key="3">
    <source>
        <dbReference type="EMBL" id="KAL0075429.1"/>
    </source>
</evidence>
<dbReference type="Proteomes" id="UP001448207">
    <property type="component" value="Unassembled WGS sequence"/>
</dbReference>
<feature type="chain" id="PRO_5045909491" description="C2 domain-containing protein" evidence="2">
    <location>
        <begin position="20"/>
        <end position="493"/>
    </location>
</feature>
<reference evidence="3 4" key="1">
    <citation type="submission" date="2024-04" db="EMBL/GenBank/DDBJ databases">
        <title>Symmetric and asymmetric DNA N6-adenine methylation regulates different biological responses in Mucorales.</title>
        <authorList>
            <consortium name="Lawrence Berkeley National Laboratory"/>
            <person name="Lax C."/>
            <person name="Mondo S.J."/>
            <person name="Osorio-Concepcion M."/>
            <person name="Muszewska A."/>
            <person name="Corrochano-Luque M."/>
            <person name="Gutierrez G."/>
            <person name="Riley R."/>
            <person name="Lipzen A."/>
            <person name="Guo J."/>
            <person name="Hundley H."/>
            <person name="Amirebrahimi M."/>
            <person name="Ng V."/>
            <person name="Lorenzo-Gutierrez D."/>
            <person name="Binder U."/>
            <person name="Yang J."/>
            <person name="Song Y."/>
            <person name="Canovas D."/>
            <person name="Navarro E."/>
            <person name="Freitag M."/>
            <person name="Gabaldon T."/>
            <person name="Grigoriev I.V."/>
            <person name="Corrochano L.M."/>
            <person name="Nicolas F.E."/>
            <person name="Garre V."/>
        </authorList>
    </citation>
    <scope>NUCLEOTIDE SEQUENCE [LARGE SCALE GENOMIC DNA]</scope>
    <source>
        <strain evidence="3 4">L51</strain>
    </source>
</reference>
<sequence length="493" mass="55147">MPVLFFLQCLLLLTTTCDYALLVAIQQGRHFLPRNDDDVCIESKLELRLPEAVDDLILPTTIISTRPATIDPDGQVIFRTTLAYLVSTKLLSRLRTYNAHVLLTISTLSADCTRTPLGVVRLQLSSAKMVVQRHGQRQLHEVNRFVVDKGAWQPLPSREEQVKAGLFIVAMPDHYRSTSKATTDQPRPELQEPPPLKDPTTTTTTTTANTITKSTKTAKTLKSNKSTKTNRNRTTTPETPETPETSDKSNSSLPQPLACSTTGEDVLRYHQIGKGTSSYTFYFNIVHADHLQPLLRSSSRRRRGVDHTPFFTYAFLSKTVMCPASSFSSTHQAWQTCFHLRGHLYDIQEWLDDQCRLQLSLVLMDANDATNPLKKDTVGVAQVPLAGLAFESPFLSSDPYNQPSRQIAKVTVRLGLVSGWWSDHTDADPWDSMKNKKVRHLSTSTATTNTNMTTSTSTTATTNTLDSGRPHQALHSILNSRYQPRKKAPYLHT</sequence>
<evidence type="ECO:0000256" key="1">
    <source>
        <dbReference type="SAM" id="MobiDB-lite"/>
    </source>
</evidence>
<keyword evidence="2" id="KW-0732">Signal</keyword>
<feature type="compositionally biased region" description="Polar residues" evidence="1">
    <location>
        <begin position="249"/>
        <end position="259"/>
    </location>
</feature>
<feature type="region of interest" description="Disordered" evidence="1">
    <location>
        <begin position="177"/>
        <end position="259"/>
    </location>
</feature>
<name>A0ABR3AK21_PHYBL</name>
<feature type="region of interest" description="Disordered" evidence="1">
    <location>
        <begin position="442"/>
        <end position="470"/>
    </location>
</feature>
<dbReference type="EMBL" id="JBCLYO010000036">
    <property type="protein sequence ID" value="KAL0075429.1"/>
    <property type="molecule type" value="Genomic_DNA"/>
</dbReference>
<protein>
    <recommendedName>
        <fullName evidence="5">C2 domain-containing protein</fullName>
    </recommendedName>
</protein>
<evidence type="ECO:0008006" key="5">
    <source>
        <dbReference type="Google" id="ProtNLM"/>
    </source>
</evidence>
<comment type="caution">
    <text evidence="3">The sequence shown here is derived from an EMBL/GenBank/DDBJ whole genome shotgun (WGS) entry which is preliminary data.</text>
</comment>
<feature type="signal peptide" evidence="2">
    <location>
        <begin position="1"/>
        <end position="19"/>
    </location>
</feature>